<evidence type="ECO:0000256" key="1">
    <source>
        <dbReference type="SAM" id="MobiDB-lite"/>
    </source>
</evidence>
<feature type="region of interest" description="Disordered" evidence="1">
    <location>
        <begin position="42"/>
        <end position="61"/>
    </location>
</feature>
<dbReference type="EMBL" id="ANIZ01000235">
    <property type="protein sequence ID" value="ETI55904.1"/>
    <property type="molecule type" value="Genomic_DNA"/>
</dbReference>
<reference evidence="2 3" key="1">
    <citation type="submission" date="2013-11" db="EMBL/GenBank/DDBJ databases">
        <title>The Genome Sequence of Phytophthora parasitica P1569.</title>
        <authorList>
            <consortium name="The Broad Institute Genomics Platform"/>
            <person name="Russ C."/>
            <person name="Tyler B."/>
            <person name="Panabieres F."/>
            <person name="Shan W."/>
            <person name="Tripathy S."/>
            <person name="Grunwald N."/>
            <person name="Machado M."/>
            <person name="Johnson C.S."/>
            <person name="Arredondo F."/>
            <person name="Hong C."/>
            <person name="Coffey M."/>
            <person name="Young S.K."/>
            <person name="Zeng Q."/>
            <person name="Gargeya S."/>
            <person name="Fitzgerald M."/>
            <person name="Abouelleil A."/>
            <person name="Alvarado L."/>
            <person name="Chapman S.B."/>
            <person name="Gainer-Dewar J."/>
            <person name="Goldberg J."/>
            <person name="Griggs A."/>
            <person name="Gujja S."/>
            <person name="Hansen M."/>
            <person name="Howarth C."/>
            <person name="Imamovic A."/>
            <person name="Ireland A."/>
            <person name="Larimer J."/>
            <person name="McCowan C."/>
            <person name="Murphy C."/>
            <person name="Pearson M."/>
            <person name="Poon T.W."/>
            <person name="Priest M."/>
            <person name="Roberts A."/>
            <person name="Saif S."/>
            <person name="Shea T."/>
            <person name="Sykes S."/>
            <person name="Wortman J."/>
            <person name="Nusbaum C."/>
            <person name="Birren B."/>
        </authorList>
    </citation>
    <scope>NUCLEOTIDE SEQUENCE [LARGE SCALE GENOMIC DNA]</scope>
    <source>
        <strain evidence="2 3">P1569</strain>
    </source>
</reference>
<proteinExistence type="predicted"/>
<feature type="compositionally biased region" description="Low complexity" evidence="1">
    <location>
        <begin position="52"/>
        <end position="61"/>
    </location>
</feature>
<protein>
    <recommendedName>
        <fullName evidence="4">Tc1-like transposase DDE domain-containing protein</fullName>
    </recommendedName>
</protein>
<dbReference type="Proteomes" id="UP000018721">
    <property type="component" value="Unassembled WGS sequence"/>
</dbReference>
<organism evidence="2 3">
    <name type="scientific">Phytophthora nicotianae P1569</name>
    <dbReference type="NCBI Taxonomy" id="1317065"/>
    <lineage>
        <taxon>Eukaryota</taxon>
        <taxon>Sar</taxon>
        <taxon>Stramenopiles</taxon>
        <taxon>Oomycota</taxon>
        <taxon>Peronosporomycetes</taxon>
        <taxon>Peronosporales</taxon>
        <taxon>Peronosporaceae</taxon>
        <taxon>Phytophthora</taxon>
    </lineage>
</organism>
<dbReference type="HOGENOM" id="CLU_2927621_0_0_1"/>
<comment type="caution">
    <text evidence="2">The sequence shown here is derived from an EMBL/GenBank/DDBJ whole genome shotgun (WGS) entry which is preliminary data.</text>
</comment>
<accession>V9FWS0</accession>
<evidence type="ECO:0000313" key="3">
    <source>
        <dbReference type="Proteomes" id="UP000018721"/>
    </source>
</evidence>
<gene>
    <name evidence="2" type="ORF">F443_01461</name>
</gene>
<evidence type="ECO:0000313" key="2">
    <source>
        <dbReference type="EMBL" id="ETI55904.1"/>
    </source>
</evidence>
<dbReference type="AlphaFoldDB" id="V9FWS0"/>
<name>V9FWS0_PHYNI</name>
<keyword evidence="3" id="KW-1185">Reference proteome</keyword>
<sequence length="61" mass="6761">MSKWKQVLGDSVHVVIRVLLPFAHLNYGTGFIYQQDNASIHASKRTKESSRSKTSTSGLAI</sequence>
<dbReference type="OrthoDB" id="120372at2759"/>
<evidence type="ECO:0008006" key="4">
    <source>
        <dbReference type="Google" id="ProtNLM"/>
    </source>
</evidence>